<evidence type="ECO:0000256" key="6">
    <source>
        <dbReference type="ARBA" id="ARBA00022989"/>
    </source>
</evidence>
<dbReference type="SUPFAM" id="SSF161098">
    <property type="entry name" value="MetI-like"/>
    <property type="match status" value="2"/>
</dbReference>
<feature type="compositionally biased region" description="Gly residues" evidence="9">
    <location>
        <begin position="15"/>
        <end position="25"/>
    </location>
</feature>
<dbReference type="PROSITE" id="PS50928">
    <property type="entry name" value="ABC_TM1"/>
    <property type="match status" value="2"/>
</dbReference>
<feature type="transmembrane region" description="Helical" evidence="8">
    <location>
        <begin position="420"/>
        <end position="440"/>
    </location>
</feature>
<evidence type="ECO:0000256" key="2">
    <source>
        <dbReference type="ARBA" id="ARBA00022448"/>
    </source>
</evidence>
<feature type="transmembrane region" description="Helical" evidence="8">
    <location>
        <begin position="64"/>
        <end position="90"/>
    </location>
</feature>
<comment type="similarity">
    <text evidence="8">Belongs to the binding-protein-dependent transport system permease family.</text>
</comment>
<dbReference type="Gene3D" id="1.10.3720.10">
    <property type="entry name" value="MetI-like"/>
    <property type="match status" value="2"/>
</dbReference>
<organism evidence="11 12">
    <name type="scientific">Actinopolyspora mzabensis</name>
    <dbReference type="NCBI Taxonomy" id="995066"/>
    <lineage>
        <taxon>Bacteria</taxon>
        <taxon>Bacillati</taxon>
        <taxon>Actinomycetota</taxon>
        <taxon>Actinomycetes</taxon>
        <taxon>Actinopolysporales</taxon>
        <taxon>Actinopolysporaceae</taxon>
        <taxon>Actinopolyspora</taxon>
    </lineage>
</organism>
<feature type="transmembrane region" description="Helical" evidence="8">
    <location>
        <begin position="110"/>
        <end position="137"/>
    </location>
</feature>
<feature type="domain" description="ABC transmembrane type-1" evidence="10">
    <location>
        <begin position="380"/>
        <end position="574"/>
    </location>
</feature>
<evidence type="ECO:0000313" key="11">
    <source>
        <dbReference type="EMBL" id="SDJ69877.1"/>
    </source>
</evidence>
<evidence type="ECO:0000256" key="7">
    <source>
        <dbReference type="ARBA" id="ARBA00023136"/>
    </source>
</evidence>
<evidence type="ECO:0000256" key="3">
    <source>
        <dbReference type="ARBA" id="ARBA00022475"/>
    </source>
</evidence>
<dbReference type="Pfam" id="PF00528">
    <property type="entry name" value="BPD_transp_1"/>
    <property type="match status" value="2"/>
</dbReference>
<feature type="transmembrane region" description="Helical" evidence="8">
    <location>
        <begin position="176"/>
        <end position="196"/>
    </location>
</feature>
<keyword evidence="6 8" id="KW-1133">Transmembrane helix</keyword>
<evidence type="ECO:0000256" key="4">
    <source>
        <dbReference type="ARBA" id="ARBA00022519"/>
    </source>
</evidence>
<protein>
    <submittedName>
        <fullName evidence="11">Thiamine transport system permease protein</fullName>
    </submittedName>
</protein>
<feature type="transmembrane region" description="Helical" evidence="8">
    <location>
        <begin position="555"/>
        <end position="574"/>
    </location>
</feature>
<feature type="transmembrane region" description="Helical" evidence="8">
    <location>
        <begin position="277"/>
        <end position="302"/>
    </location>
</feature>
<dbReference type="CDD" id="cd06261">
    <property type="entry name" value="TM_PBP2"/>
    <property type="match status" value="2"/>
</dbReference>
<dbReference type="PANTHER" id="PTHR43357">
    <property type="entry name" value="INNER MEMBRANE ABC TRANSPORTER PERMEASE PROTEIN YDCV"/>
    <property type="match status" value="1"/>
</dbReference>
<evidence type="ECO:0000256" key="8">
    <source>
        <dbReference type="RuleBase" id="RU363032"/>
    </source>
</evidence>
<feature type="region of interest" description="Disordered" evidence="9">
    <location>
        <begin position="1"/>
        <end position="55"/>
    </location>
</feature>
<keyword evidence="3" id="KW-1003">Cell membrane</keyword>
<name>A0A1G8VVR8_ACTMZ</name>
<gene>
    <name evidence="11" type="ORF">SAMN04487820_101351</name>
</gene>
<dbReference type="EMBL" id="FNFM01000001">
    <property type="protein sequence ID" value="SDJ69877.1"/>
    <property type="molecule type" value="Genomic_DNA"/>
</dbReference>
<feature type="compositionally biased region" description="Gly residues" evidence="9">
    <location>
        <begin position="34"/>
        <end position="50"/>
    </location>
</feature>
<feature type="transmembrane region" description="Helical" evidence="8">
    <location>
        <begin position="452"/>
        <end position="474"/>
    </location>
</feature>
<feature type="transmembrane region" description="Helical" evidence="8">
    <location>
        <begin position="503"/>
        <end position="530"/>
    </location>
</feature>
<feature type="transmembrane region" description="Helical" evidence="8">
    <location>
        <begin position="323"/>
        <end position="348"/>
    </location>
</feature>
<dbReference type="PANTHER" id="PTHR43357:SF4">
    <property type="entry name" value="INNER MEMBRANE ABC TRANSPORTER PERMEASE PROTEIN YDCV"/>
    <property type="match status" value="1"/>
</dbReference>
<keyword evidence="7 8" id="KW-0472">Membrane</keyword>
<keyword evidence="2 8" id="KW-0813">Transport</keyword>
<accession>A0A1G8VVR8</accession>
<evidence type="ECO:0000259" key="10">
    <source>
        <dbReference type="PROSITE" id="PS50928"/>
    </source>
</evidence>
<evidence type="ECO:0000256" key="5">
    <source>
        <dbReference type="ARBA" id="ARBA00022692"/>
    </source>
</evidence>
<dbReference type="InterPro" id="IPR035906">
    <property type="entry name" value="MetI-like_sf"/>
</dbReference>
<evidence type="ECO:0000256" key="1">
    <source>
        <dbReference type="ARBA" id="ARBA00004429"/>
    </source>
</evidence>
<feature type="transmembrane region" description="Helical" evidence="8">
    <location>
        <begin position="149"/>
        <end position="170"/>
    </location>
</feature>
<sequence length="585" mass="60023">MAFPDEPVTTEEAAGSGGAANGGSPNGESPNGGSPNGGSPNGGSPNGAGADGTAIPGARPGGHAAFITVGSALVLGFLGVFFAWPVAAILRLGLSSGLDEILTAPETWRIVAFTLGQAAASTLLAIVAGMPLAYLLARVPVPGKALLRALITVPFVLPTLVVGMAFRALLGTAEPNAWAIVLANAFFNVAVVARTVSGLWTQLDPRATDAARSLGAGPLRAFRTVTLPALRPALWSAGAVVFLFCSTSFGVVLVLGGGRYRTLETEIYLRTVRLLDLSGAAALSLLQLAAVLAALAVAAIARGRRENALALRRSRAAVRRPSGLEWIPVGCAVLVLGALAAPIVALLVRSVNSRGGWSLAGYRALSGTGGVLDVSGWQAAWNSLRAATDATWMSLLLGVLACLVLTSLRSRWTAELMDAGLMLPLGVSAVTVGFGYLVTLHVLPGDLRTSPLLVPFAQALVITPLVIRTILPVLRSVDPRVRAAAATLGAGPWRIRREVDLPLAGRAVMTAAGFGFVVALGEFGATGFLARPETPTLPVAISTLISRPGELNTQMAYAACALLMLVTAGAVLLIETLRSDSAGEF</sequence>
<feature type="transmembrane region" description="Helical" evidence="8">
    <location>
        <begin position="233"/>
        <end position="257"/>
    </location>
</feature>
<proteinExistence type="inferred from homology"/>
<keyword evidence="4" id="KW-0997">Cell inner membrane</keyword>
<feature type="transmembrane region" description="Helical" evidence="8">
    <location>
        <begin position="390"/>
        <end position="408"/>
    </location>
</feature>
<dbReference type="AlphaFoldDB" id="A0A1G8VVR8"/>
<reference evidence="12" key="1">
    <citation type="submission" date="2016-10" db="EMBL/GenBank/DDBJ databases">
        <authorList>
            <person name="Varghese N."/>
            <person name="Submissions S."/>
        </authorList>
    </citation>
    <scope>NUCLEOTIDE SEQUENCE [LARGE SCALE GENOMIC DNA]</scope>
    <source>
        <strain evidence="12">DSM 45460</strain>
    </source>
</reference>
<evidence type="ECO:0000256" key="9">
    <source>
        <dbReference type="SAM" id="MobiDB-lite"/>
    </source>
</evidence>
<dbReference type="GO" id="GO:0005886">
    <property type="term" value="C:plasma membrane"/>
    <property type="evidence" value="ECO:0007669"/>
    <property type="project" value="UniProtKB-SubCell"/>
</dbReference>
<dbReference type="InterPro" id="IPR000515">
    <property type="entry name" value="MetI-like"/>
</dbReference>
<dbReference type="GO" id="GO:0055085">
    <property type="term" value="P:transmembrane transport"/>
    <property type="evidence" value="ECO:0007669"/>
    <property type="project" value="InterPro"/>
</dbReference>
<keyword evidence="5 8" id="KW-0812">Transmembrane</keyword>
<keyword evidence="12" id="KW-1185">Reference proteome</keyword>
<evidence type="ECO:0000313" key="12">
    <source>
        <dbReference type="Proteomes" id="UP000199213"/>
    </source>
</evidence>
<dbReference type="Proteomes" id="UP000199213">
    <property type="component" value="Unassembled WGS sequence"/>
</dbReference>
<comment type="subcellular location">
    <subcellularLocation>
        <location evidence="1">Cell inner membrane</location>
        <topology evidence="1">Multi-pass membrane protein</topology>
    </subcellularLocation>
    <subcellularLocation>
        <location evidence="8">Cell membrane</location>
        <topology evidence="8">Multi-pass membrane protein</topology>
    </subcellularLocation>
</comment>
<feature type="domain" description="ABC transmembrane type-1" evidence="10">
    <location>
        <begin position="111"/>
        <end position="296"/>
    </location>
</feature>